<feature type="transmembrane region" description="Helical" evidence="1">
    <location>
        <begin position="43"/>
        <end position="65"/>
    </location>
</feature>
<evidence type="ECO:0000313" key="2">
    <source>
        <dbReference type="EMBL" id="MDQ8935299.1"/>
    </source>
</evidence>
<dbReference type="RefSeq" id="WP_308981142.1">
    <property type="nucleotide sequence ID" value="NZ_JAVIDL010000008.1"/>
</dbReference>
<comment type="caution">
    <text evidence="2">The sequence shown here is derived from an EMBL/GenBank/DDBJ whole genome shotgun (WGS) entry which is preliminary data.</text>
</comment>
<dbReference type="EMBL" id="JAVIDL010000008">
    <property type="protein sequence ID" value="MDQ8935299.1"/>
    <property type="molecule type" value="Genomic_DNA"/>
</dbReference>
<gene>
    <name evidence="2" type="ORF">RFH47_06120</name>
</gene>
<keyword evidence="1" id="KW-0472">Membrane</keyword>
<sequence>MQQQYRQLLKFRTLFIISAGFGWPLFLWGIFQIMTFFEIRTSIIVLTCLISALLSMLFGQLFFLAKDICPWCKQNFFSTGMGMDSNPLFRKHCVHCKMPKNET</sequence>
<feature type="transmembrane region" description="Helical" evidence="1">
    <location>
        <begin position="12"/>
        <end position="31"/>
    </location>
</feature>
<proteinExistence type="predicted"/>
<organism evidence="2 3">
    <name type="scientific">Acinetobacter rudis</name>
    <dbReference type="NCBI Taxonomy" id="632955"/>
    <lineage>
        <taxon>Bacteria</taxon>
        <taxon>Pseudomonadati</taxon>
        <taxon>Pseudomonadota</taxon>
        <taxon>Gammaproteobacteria</taxon>
        <taxon>Moraxellales</taxon>
        <taxon>Moraxellaceae</taxon>
        <taxon>Acinetobacter</taxon>
    </lineage>
</organism>
<protein>
    <submittedName>
        <fullName evidence="2">Uncharacterized protein</fullName>
    </submittedName>
</protein>
<dbReference type="AlphaFoldDB" id="A0AAW8J6G3"/>
<evidence type="ECO:0000313" key="3">
    <source>
        <dbReference type="Proteomes" id="UP001243844"/>
    </source>
</evidence>
<keyword evidence="1" id="KW-1133">Transmembrane helix</keyword>
<reference evidence="2" key="1">
    <citation type="submission" date="2023-08" db="EMBL/GenBank/DDBJ databases">
        <title>Emergence of clinically-relevant ST2 carbapenem-resistant Acinetobacter baumannii strains in hospital sewages in Zhejiang, East of China.</title>
        <authorList>
            <person name="Kaichao C."/>
            <person name="Zhang R."/>
        </authorList>
    </citation>
    <scope>NUCLEOTIDE SEQUENCE</scope>
    <source>
        <strain evidence="2">M-RB-37</strain>
    </source>
</reference>
<keyword evidence="1" id="KW-0812">Transmembrane</keyword>
<name>A0AAW8J6G3_9GAMM</name>
<evidence type="ECO:0000256" key="1">
    <source>
        <dbReference type="SAM" id="Phobius"/>
    </source>
</evidence>
<dbReference type="Proteomes" id="UP001243844">
    <property type="component" value="Unassembled WGS sequence"/>
</dbReference>
<accession>A0AAW8J6G3</accession>